<dbReference type="GO" id="GO:0016607">
    <property type="term" value="C:nuclear speck"/>
    <property type="evidence" value="ECO:0007669"/>
    <property type="project" value="TreeGrafter"/>
</dbReference>
<reference evidence="6 7" key="1">
    <citation type="journal article" date="2024" name="Plant J.">
        <title>Genome sequences and population genomics reveal climatic adaptation and genomic divergence between two closely related sweetgum species.</title>
        <authorList>
            <person name="Xu W.Q."/>
            <person name="Ren C.Q."/>
            <person name="Zhang X.Y."/>
            <person name="Comes H.P."/>
            <person name="Liu X.H."/>
            <person name="Li Y.G."/>
            <person name="Kettle C.J."/>
            <person name="Jalonen R."/>
            <person name="Gaisberger H."/>
            <person name="Ma Y.Z."/>
            <person name="Qiu Y.X."/>
        </authorList>
    </citation>
    <scope>NUCLEOTIDE SEQUENCE [LARGE SCALE GENOMIC DNA]</scope>
    <source>
        <strain evidence="6">Hangzhou</strain>
    </source>
</reference>
<dbReference type="PANTHER" id="PTHR36884">
    <property type="entry name" value="FIP1[III]-LIKE PROTEIN"/>
    <property type="match status" value="1"/>
</dbReference>
<dbReference type="Proteomes" id="UP001415857">
    <property type="component" value="Unassembled WGS sequence"/>
</dbReference>
<organism evidence="6 7">
    <name type="scientific">Liquidambar formosana</name>
    <name type="common">Formosan gum</name>
    <dbReference type="NCBI Taxonomy" id="63359"/>
    <lineage>
        <taxon>Eukaryota</taxon>
        <taxon>Viridiplantae</taxon>
        <taxon>Streptophyta</taxon>
        <taxon>Embryophyta</taxon>
        <taxon>Tracheophyta</taxon>
        <taxon>Spermatophyta</taxon>
        <taxon>Magnoliopsida</taxon>
        <taxon>eudicotyledons</taxon>
        <taxon>Gunneridae</taxon>
        <taxon>Pentapetalae</taxon>
        <taxon>Saxifragales</taxon>
        <taxon>Altingiaceae</taxon>
        <taxon>Liquidambar</taxon>
    </lineage>
</organism>
<feature type="domain" description="Pre-mRNA polyadenylation factor Fip1" evidence="5">
    <location>
        <begin position="55"/>
        <end position="94"/>
    </location>
</feature>
<dbReference type="PANTHER" id="PTHR36884:SF1">
    <property type="entry name" value="FIP1[V]-LIKE PROTEIN"/>
    <property type="match status" value="1"/>
</dbReference>
<comment type="similarity">
    <text evidence="2">Belongs to the FIP1 family.</text>
</comment>
<keyword evidence="4" id="KW-0539">Nucleus</keyword>
<evidence type="ECO:0000313" key="6">
    <source>
        <dbReference type="EMBL" id="KAK9277034.1"/>
    </source>
</evidence>
<comment type="subcellular location">
    <subcellularLocation>
        <location evidence="1">Nucleus</location>
    </subcellularLocation>
</comment>
<dbReference type="GO" id="GO:0006397">
    <property type="term" value="P:mRNA processing"/>
    <property type="evidence" value="ECO:0007669"/>
    <property type="project" value="UniProtKB-KW"/>
</dbReference>
<dbReference type="InterPro" id="IPR044976">
    <property type="entry name" value="FIPS5/FIPS3-like"/>
</dbReference>
<dbReference type="GO" id="GO:0003723">
    <property type="term" value="F:RNA binding"/>
    <property type="evidence" value="ECO:0007669"/>
    <property type="project" value="TreeGrafter"/>
</dbReference>
<evidence type="ECO:0000256" key="4">
    <source>
        <dbReference type="ARBA" id="ARBA00023242"/>
    </source>
</evidence>
<proteinExistence type="inferred from homology"/>
<accession>A0AAP0RG37</accession>
<evidence type="ECO:0000256" key="2">
    <source>
        <dbReference type="ARBA" id="ARBA00007459"/>
    </source>
</evidence>
<comment type="caution">
    <text evidence="6">The sequence shown here is derived from an EMBL/GenBank/DDBJ whole genome shotgun (WGS) entry which is preliminary data.</text>
</comment>
<gene>
    <name evidence="6" type="ORF">L1049_006573</name>
</gene>
<dbReference type="AlphaFoldDB" id="A0AAP0RG37"/>
<evidence type="ECO:0000256" key="3">
    <source>
        <dbReference type="ARBA" id="ARBA00022664"/>
    </source>
</evidence>
<dbReference type="Pfam" id="PF05182">
    <property type="entry name" value="Fip1"/>
    <property type="match status" value="1"/>
</dbReference>
<evidence type="ECO:0000256" key="1">
    <source>
        <dbReference type="ARBA" id="ARBA00004123"/>
    </source>
</evidence>
<evidence type="ECO:0000313" key="7">
    <source>
        <dbReference type="Proteomes" id="UP001415857"/>
    </source>
</evidence>
<evidence type="ECO:0000259" key="5">
    <source>
        <dbReference type="Pfam" id="PF05182"/>
    </source>
</evidence>
<dbReference type="InterPro" id="IPR007854">
    <property type="entry name" value="Fip1_dom"/>
</dbReference>
<dbReference type="EMBL" id="JBBPBK010000010">
    <property type="protein sequence ID" value="KAK9277034.1"/>
    <property type="molecule type" value="Genomic_DNA"/>
</dbReference>
<name>A0AAP0RG37_LIQFO</name>
<protein>
    <recommendedName>
        <fullName evidence="5">Pre-mRNA polyadenylation factor Fip1 domain-containing protein</fullName>
    </recommendedName>
</protein>
<sequence>MFSIIIDLTHIFLYILVFKCHLHKNISQLGKFMMGLFNSLYILLICRHIFRTVDDINIDSFEDKPSRHPGVLESEFFNFGLNKEKWKDYCKQLASVHLPLYFTRFFNKRQ</sequence>
<keyword evidence="3" id="KW-0507">mRNA processing</keyword>
<keyword evidence="7" id="KW-1185">Reference proteome</keyword>